<feature type="transmembrane region" description="Helical" evidence="7">
    <location>
        <begin position="147"/>
        <end position="168"/>
    </location>
</feature>
<evidence type="ECO:0000256" key="3">
    <source>
        <dbReference type="ARBA" id="ARBA00022692"/>
    </source>
</evidence>
<dbReference type="PANTHER" id="PTHR21236:SF2">
    <property type="entry name" value="PROTEIN YIPF"/>
    <property type="match status" value="1"/>
</dbReference>
<evidence type="ECO:0000259" key="8">
    <source>
        <dbReference type="Pfam" id="PF04893"/>
    </source>
</evidence>
<feature type="transmembrane region" description="Helical" evidence="7">
    <location>
        <begin position="86"/>
        <end position="107"/>
    </location>
</feature>
<dbReference type="AlphaFoldDB" id="A0A1I8GUK5"/>
<feature type="transmembrane region" description="Helical" evidence="7">
    <location>
        <begin position="242"/>
        <end position="266"/>
    </location>
</feature>
<keyword evidence="5 7" id="KW-0472">Membrane</keyword>
<dbReference type="GO" id="GO:0048280">
    <property type="term" value="P:vesicle fusion with Golgi apparatus"/>
    <property type="evidence" value="ECO:0007669"/>
    <property type="project" value="TreeGrafter"/>
</dbReference>
<comment type="subcellular location">
    <subcellularLocation>
        <location evidence="1">Membrane</location>
        <topology evidence="1">Multi-pass membrane protein</topology>
    </subcellularLocation>
</comment>
<feature type="region of interest" description="Disordered" evidence="6">
    <location>
        <begin position="426"/>
        <end position="448"/>
    </location>
</feature>
<feature type="transmembrane region" description="Helical" evidence="7">
    <location>
        <begin position="57"/>
        <end position="74"/>
    </location>
</feature>
<dbReference type="InterPro" id="IPR045231">
    <property type="entry name" value="Yip1/4-like"/>
</dbReference>
<accession>A0A1I8GUK5</accession>
<keyword evidence="3 7" id="KW-0812">Transmembrane</keyword>
<proteinExistence type="inferred from homology"/>
<evidence type="ECO:0000256" key="4">
    <source>
        <dbReference type="ARBA" id="ARBA00022989"/>
    </source>
</evidence>
<reference evidence="10" key="1">
    <citation type="submission" date="2016-11" db="UniProtKB">
        <authorList>
            <consortium name="WormBaseParasite"/>
        </authorList>
    </citation>
    <scope>IDENTIFICATION</scope>
</reference>
<evidence type="ECO:0000313" key="10">
    <source>
        <dbReference type="WBParaSite" id="maker-uti_cns_0003045-snap-gene-0.2-mRNA-1"/>
    </source>
</evidence>
<dbReference type="Pfam" id="PF04893">
    <property type="entry name" value="Yip1"/>
    <property type="match status" value="1"/>
</dbReference>
<dbReference type="InterPro" id="IPR006977">
    <property type="entry name" value="Yip1_dom"/>
</dbReference>
<dbReference type="GO" id="GO:0016020">
    <property type="term" value="C:membrane"/>
    <property type="evidence" value="ECO:0007669"/>
    <property type="project" value="UniProtKB-SubCell"/>
</dbReference>
<comment type="similarity">
    <text evidence="2">Belongs to the YIP1 family.</text>
</comment>
<sequence length="544" mass="58886">TLSSRVVYLSALQTLMVLNPLKQADMEAVKDTDLAGPLVFCLAFGGALLLTGKLHFGYIYGIGVTGCLALYMLLNMMNTTTVQLTSVMSTLGYCLLPMCLLSLMAVVVSLRSLAGIILTSLTVAWCAYSSSKLFVNALSMDHQRLLVAYPCALVYGVFALLTACSFQLENPTLLAVRRRKGDDVESYMYIYSRRRTNPAMQLLLISLLLPSLAAAQSTMETTTKPMEATTTPNIGGFTSDQLGVLIGIPVALVIIIIIGVIIGCVVQHKVHQEDKLLEGKPYQDQGDVGPAAARPWAAARLGGQVAAQLGILLIVDKLIKRLQALMTLRPYLPQEKVRQSGFARGSYQQVGRPRDRRGVTSSGSRRPDRTAWPAKDTAWAMSSREVYAKHTFRRALLCELRAARPGGLHDPGRSGPQIGRQQLQIAQHPDADPVGPEPSVEFLPGQPQEAGHLLGAPVEILDAKSVDGHFVNAQVAAPFQHFANFLKAAQMALRFLQAVTPGESPIAVHDNGQGWLRSLGWCPEAAPLAQERGRQWAMVGIAAS</sequence>
<dbReference type="WBParaSite" id="maker-uti_cns_0003045-snap-gene-0.2-mRNA-1">
    <property type="protein sequence ID" value="maker-uti_cns_0003045-snap-gene-0.2-mRNA-1"/>
    <property type="gene ID" value="maker-uti_cns_0003045-snap-gene-0.2"/>
</dbReference>
<evidence type="ECO:0000256" key="6">
    <source>
        <dbReference type="SAM" id="MobiDB-lite"/>
    </source>
</evidence>
<keyword evidence="4 7" id="KW-1133">Transmembrane helix</keyword>
<feature type="transmembrane region" description="Helical" evidence="7">
    <location>
        <begin position="113"/>
        <end position="135"/>
    </location>
</feature>
<dbReference type="GO" id="GO:0005802">
    <property type="term" value="C:trans-Golgi network"/>
    <property type="evidence" value="ECO:0007669"/>
    <property type="project" value="TreeGrafter"/>
</dbReference>
<evidence type="ECO:0000313" key="9">
    <source>
        <dbReference type="Proteomes" id="UP000095280"/>
    </source>
</evidence>
<protein>
    <submittedName>
        <fullName evidence="10">Yip1 domain-containing protein</fullName>
    </submittedName>
</protein>
<evidence type="ECO:0000256" key="7">
    <source>
        <dbReference type="SAM" id="Phobius"/>
    </source>
</evidence>
<dbReference type="Proteomes" id="UP000095280">
    <property type="component" value="Unplaced"/>
</dbReference>
<feature type="transmembrane region" description="Helical" evidence="7">
    <location>
        <begin position="34"/>
        <end position="51"/>
    </location>
</feature>
<evidence type="ECO:0000256" key="1">
    <source>
        <dbReference type="ARBA" id="ARBA00004141"/>
    </source>
</evidence>
<organism evidence="9 10">
    <name type="scientific">Macrostomum lignano</name>
    <dbReference type="NCBI Taxonomy" id="282301"/>
    <lineage>
        <taxon>Eukaryota</taxon>
        <taxon>Metazoa</taxon>
        <taxon>Spiralia</taxon>
        <taxon>Lophotrochozoa</taxon>
        <taxon>Platyhelminthes</taxon>
        <taxon>Rhabditophora</taxon>
        <taxon>Macrostomorpha</taxon>
        <taxon>Macrostomida</taxon>
        <taxon>Macrostomidae</taxon>
        <taxon>Macrostomum</taxon>
    </lineage>
</organism>
<feature type="domain" description="Yip1" evidence="8">
    <location>
        <begin position="18"/>
        <end position="161"/>
    </location>
</feature>
<evidence type="ECO:0000256" key="2">
    <source>
        <dbReference type="ARBA" id="ARBA00010596"/>
    </source>
</evidence>
<feature type="region of interest" description="Disordered" evidence="6">
    <location>
        <begin position="342"/>
        <end position="373"/>
    </location>
</feature>
<name>A0A1I8GUK5_9PLAT</name>
<dbReference type="GO" id="GO:0006888">
    <property type="term" value="P:endoplasmic reticulum to Golgi vesicle-mediated transport"/>
    <property type="evidence" value="ECO:0007669"/>
    <property type="project" value="InterPro"/>
</dbReference>
<dbReference type="PANTHER" id="PTHR21236">
    <property type="entry name" value="GOLGI MEMBRANE PROTEIN YIP1"/>
    <property type="match status" value="1"/>
</dbReference>
<keyword evidence="9" id="KW-1185">Reference proteome</keyword>
<evidence type="ECO:0000256" key="5">
    <source>
        <dbReference type="ARBA" id="ARBA00023136"/>
    </source>
</evidence>